<proteinExistence type="predicted"/>
<evidence type="ECO:0008006" key="4">
    <source>
        <dbReference type="Google" id="ProtNLM"/>
    </source>
</evidence>
<feature type="region of interest" description="Disordered" evidence="1">
    <location>
        <begin position="164"/>
        <end position="212"/>
    </location>
</feature>
<dbReference type="Proteomes" id="UP001189429">
    <property type="component" value="Unassembled WGS sequence"/>
</dbReference>
<protein>
    <recommendedName>
        <fullName evidence="4">Defective in cullin neddylation protein</fullName>
    </recommendedName>
</protein>
<organism evidence="2 3">
    <name type="scientific">Prorocentrum cordatum</name>
    <dbReference type="NCBI Taxonomy" id="2364126"/>
    <lineage>
        <taxon>Eukaryota</taxon>
        <taxon>Sar</taxon>
        <taxon>Alveolata</taxon>
        <taxon>Dinophyceae</taxon>
        <taxon>Prorocentrales</taxon>
        <taxon>Prorocentraceae</taxon>
        <taxon>Prorocentrum</taxon>
    </lineage>
</organism>
<gene>
    <name evidence="2" type="ORF">PCOR1329_LOCUS59350</name>
</gene>
<reference evidence="2" key="1">
    <citation type="submission" date="2023-10" db="EMBL/GenBank/DDBJ databases">
        <authorList>
            <person name="Chen Y."/>
            <person name="Shah S."/>
            <person name="Dougan E. K."/>
            <person name="Thang M."/>
            <person name="Chan C."/>
        </authorList>
    </citation>
    <scope>NUCLEOTIDE SEQUENCE [LARGE SCALE GENOMIC DNA]</scope>
</reference>
<feature type="compositionally biased region" description="Low complexity" evidence="1">
    <location>
        <begin position="164"/>
        <end position="201"/>
    </location>
</feature>
<sequence>MPAAGTPSPADVAVKKKGLHIAPETRSAAMKALNNMKKRDPGFEISEDALKTYVVLKALLPCDKSTITKGMLESAKVDVGRSTTLGSKYYVQWRTALPAAPAECQRYLRGARAIADFPAGISPGDVWIFAKGVNTDLIGDDYRYIKSEGTISRTVAIDGGGLPALADGGESQEAAPAAAGGPQEAAPAAAGAAPAEGAAPAPDLPPQEPGAAAEEADVFRTIAVARKGFAEKKQRVPPEGQVHPRTVLFWANRFATYLSEQDAGVAPARYDQKLLDFLMTTLLGMEDFGAFLEFRPFLEALDALPGDAFPSIGKAILHLAQADASSWAPVDPPLDVKDQPLFFFSTLYTAFESARFEARLLSAKGDAVGEHADRLDVAKRLKAEAAS</sequence>
<evidence type="ECO:0000313" key="3">
    <source>
        <dbReference type="Proteomes" id="UP001189429"/>
    </source>
</evidence>
<keyword evidence="3" id="KW-1185">Reference proteome</keyword>
<evidence type="ECO:0000313" key="2">
    <source>
        <dbReference type="EMBL" id="CAK0874447.1"/>
    </source>
</evidence>
<accession>A0ABN9VMC1</accession>
<comment type="caution">
    <text evidence="2">The sequence shown here is derived from an EMBL/GenBank/DDBJ whole genome shotgun (WGS) entry which is preliminary data.</text>
</comment>
<evidence type="ECO:0000256" key="1">
    <source>
        <dbReference type="SAM" id="MobiDB-lite"/>
    </source>
</evidence>
<dbReference type="EMBL" id="CAUYUJ010017394">
    <property type="protein sequence ID" value="CAK0874447.1"/>
    <property type="molecule type" value="Genomic_DNA"/>
</dbReference>
<name>A0ABN9VMC1_9DINO</name>